<sequence length="96" mass="11142">MIQLTHYDDGKGKYQSHEVSLKVPHGVNNKKLNSYIEYDFSEITGYGETKEEALNDFMKKFNYMLDEWQAFANMLNNTNVVNDNMLEVDCAGHEVK</sequence>
<dbReference type="Proteomes" id="UP000749320">
    <property type="component" value="Unassembled WGS sequence"/>
</dbReference>
<accession>A0A921KJB3</accession>
<reference evidence="1" key="1">
    <citation type="journal article" date="2021" name="PeerJ">
        <title>Extensive microbial diversity within the chicken gut microbiome revealed by metagenomics and culture.</title>
        <authorList>
            <person name="Gilroy R."/>
            <person name="Ravi A."/>
            <person name="Getino M."/>
            <person name="Pursley I."/>
            <person name="Horton D.L."/>
            <person name="Alikhan N.F."/>
            <person name="Baker D."/>
            <person name="Gharbi K."/>
            <person name="Hall N."/>
            <person name="Watson M."/>
            <person name="Adriaenssens E.M."/>
            <person name="Foster-Nyarko E."/>
            <person name="Jarju S."/>
            <person name="Secka A."/>
            <person name="Antonio M."/>
            <person name="Oren A."/>
            <person name="Chaudhuri R.R."/>
            <person name="La Ragione R."/>
            <person name="Hildebrand F."/>
            <person name="Pallen M.J."/>
        </authorList>
    </citation>
    <scope>NUCLEOTIDE SEQUENCE</scope>
    <source>
        <strain evidence="1">CHK193-16274</strain>
    </source>
</reference>
<gene>
    <name evidence="1" type="ORF">K8V91_04800</name>
</gene>
<dbReference type="AlphaFoldDB" id="A0A921KJB3"/>
<proteinExistence type="predicted"/>
<name>A0A921KJB3_9FIRM</name>
<organism evidence="1 2">
    <name type="scientific">Thomasclavelia spiroformis</name>
    <dbReference type="NCBI Taxonomy" id="29348"/>
    <lineage>
        <taxon>Bacteria</taxon>
        <taxon>Bacillati</taxon>
        <taxon>Bacillota</taxon>
        <taxon>Erysipelotrichia</taxon>
        <taxon>Erysipelotrichales</taxon>
        <taxon>Coprobacillaceae</taxon>
        <taxon>Thomasclavelia</taxon>
    </lineage>
</organism>
<dbReference type="EMBL" id="DYWV01000161">
    <property type="protein sequence ID" value="HJF40224.1"/>
    <property type="molecule type" value="Genomic_DNA"/>
</dbReference>
<comment type="caution">
    <text evidence="1">The sequence shown here is derived from an EMBL/GenBank/DDBJ whole genome shotgun (WGS) entry which is preliminary data.</text>
</comment>
<evidence type="ECO:0000313" key="1">
    <source>
        <dbReference type="EMBL" id="HJF40224.1"/>
    </source>
</evidence>
<protein>
    <submittedName>
        <fullName evidence="1">Uncharacterized protein</fullName>
    </submittedName>
</protein>
<evidence type="ECO:0000313" key="2">
    <source>
        <dbReference type="Proteomes" id="UP000749320"/>
    </source>
</evidence>
<reference evidence="1" key="2">
    <citation type="submission" date="2021-09" db="EMBL/GenBank/DDBJ databases">
        <authorList>
            <person name="Gilroy R."/>
        </authorList>
    </citation>
    <scope>NUCLEOTIDE SEQUENCE</scope>
    <source>
        <strain evidence="1">CHK193-16274</strain>
    </source>
</reference>